<protein>
    <submittedName>
        <fullName evidence="1">Uncharacterized protein</fullName>
    </submittedName>
</protein>
<dbReference type="EMBL" id="KV425566">
    <property type="protein sequence ID" value="KZT26522.1"/>
    <property type="molecule type" value="Genomic_DNA"/>
</dbReference>
<dbReference type="Pfam" id="PF11654">
    <property type="entry name" value="NCE101"/>
    <property type="match status" value="1"/>
</dbReference>
<dbReference type="PANTHER" id="PTHR28011">
    <property type="entry name" value="NON-CLASSICAL EXPORT PROTEIN 1"/>
    <property type="match status" value="1"/>
</dbReference>
<dbReference type="GO" id="GO:0009306">
    <property type="term" value="P:protein secretion"/>
    <property type="evidence" value="ECO:0007669"/>
    <property type="project" value="InterPro"/>
</dbReference>
<name>A0A165TDT3_9AGAM</name>
<proteinExistence type="predicted"/>
<dbReference type="InterPro" id="IPR024242">
    <property type="entry name" value="NCE101"/>
</dbReference>
<accession>A0A165TDT3</accession>
<dbReference type="OrthoDB" id="252265at2759"/>
<feature type="non-terminal residue" evidence="1">
    <location>
        <position position="1"/>
    </location>
</feature>
<sequence length="65" mass="7776">SRGLDPVLGVFTGILAYYLYETHPRTAPPPDQRLQELLRWKWSKWRREREETLRTAEMRSTQSSN</sequence>
<gene>
    <name evidence="1" type="ORF">NEOLEDRAFT_1062828</name>
</gene>
<evidence type="ECO:0000313" key="1">
    <source>
        <dbReference type="EMBL" id="KZT26522.1"/>
    </source>
</evidence>
<reference evidence="1 2" key="1">
    <citation type="journal article" date="2016" name="Mol. Biol. Evol.">
        <title>Comparative Genomics of Early-Diverging Mushroom-Forming Fungi Provides Insights into the Origins of Lignocellulose Decay Capabilities.</title>
        <authorList>
            <person name="Nagy L.G."/>
            <person name="Riley R."/>
            <person name="Tritt A."/>
            <person name="Adam C."/>
            <person name="Daum C."/>
            <person name="Floudas D."/>
            <person name="Sun H."/>
            <person name="Yadav J.S."/>
            <person name="Pangilinan J."/>
            <person name="Larsson K.H."/>
            <person name="Matsuura K."/>
            <person name="Barry K."/>
            <person name="Labutti K."/>
            <person name="Kuo R."/>
            <person name="Ohm R.A."/>
            <person name="Bhattacharya S.S."/>
            <person name="Shirouzu T."/>
            <person name="Yoshinaga Y."/>
            <person name="Martin F.M."/>
            <person name="Grigoriev I.V."/>
            <person name="Hibbett D.S."/>
        </authorList>
    </citation>
    <scope>NUCLEOTIDE SEQUENCE [LARGE SCALE GENOMIC DNA]</scope>
    <source>
        <strain evidence="1 2">HHB14362 ss-1</strain>
    </source>
</reference>
<dbReference type="Proteomes" id="UP000076761">
    <property type="component" value="Unassembled WGS sequence"/>
</dbReference>
<dbReference type="STRING" id="1314782.A0A165TDT3"/>
<dbReference type="PANTHER" id="PTHR28011:SF1">
    <property type="entry name" value="NON-CLASSICAL EXPORT PROTEIN 1"/>
    <property type="match status" value="1"/>
</dbReference>
<dbReference type="AlphaFoldDB" id="A0A165TDT3"/>
<evidence type="ECO:0000313" key="2">
    <source>
        <dbReference type="Proteomes" id="UP000076761"/>
    </source>
</evidence>
<keyword evidence="2" id="KW-1185">Reference proteome</keyword>
<organism evidence="1 2">
    <name type="scientific">Neolentinus lepideus HHB14362 ss-1</name>
    <dbReference type="NCBI Taxonomy" id="1314782"/>
    <lineage>
        <taxon>Eukaryota</taxon>
        <taxon>Fungi</taxon>
        <taxon>Dikarya</taxon>
        <taxon>Basidiomycota</taxon>
        <taxon>Agaricomycotina</taxon>
        <taxon>Agaricomycetes</taxon>
        <taxon>Gloeophyllales</taxon>
        <taxon>Gloeophyllaceae</taxon>
        <taxon>Neolentinus</taxon>
    </lineage>
</organism>
<dbReference type="InParanoid" id="A0A165TDT3"/>